<dbReference type="Gene3D" id="3.30.1330.40">
    <property type="entry name" value="RutC-like"/>
    <property type="match status" value="1"/>
</dbReference>
<comment type="similarity">
    <text evidence="1">Belongs to the RutC family.</text>
</comment>
<dbReference type="CDD" id="cd02198">
    <property type="entry name" value="YjgH_like"/>
    <property type="match status" value="1"/>
</dbReference>
<proteinExistence type="inferred from homology"/>
<dbReference type="Proteomes" id="UP000019140">
    <property type="component" value="Unassembled WGS sequence"/>
</dbReference>
<accession>W4MEI0</accession>
<evidence type="ECO:0000313" key="3">
    <source>
        <dbReference type="Proteomes" id="UP000019140"/>
    </source>
</evidence>
<evidence type="ECO:0000256" key="1">
    <source>
        <dbReference type="ARBA" id="ARBA00010552"/>
    </source>
</evidence>
<organism evidence="2 3">
    <name type="scientific">Candidatus Entotheonella gemina</name>
    <dbReference type="NCBI Taxonomy" id="1429439"/>
    <lineage>
        <taxon>Bacteria</taxon>
        <taxon>Pseudomonadati</taxon>
        <taxon>Nitrospinota/Tectimicrobiota group</taxon>
        <taxon>Candidatus Tectimicrobiota</taxon>
        <taxon>Candidatus Entotheonellia</taxon>
        <taxon>Candidatus Entotheonellales</taxon>
        <taxon>Candidatus Entotheonellaceae</taxon>
        <taxon>Candidatus Entotheonella</taxon>
    </lineage>
</organism>
<comment type="caution">
    <text evidence="2">The sequence shown here is derived from an EMBL/GenBank/DDBJ whole genome shotgun (WGS) entry which is preliminary data.</text>
</comment>
<sequence length="131" mass="14538">MSQKEVVVPAGMEIFYERFHFAPAVKDGDRLYCSGQLGNDADNNVADDPETQFVQAFENLKHVLETAGSTFDDVIEMTTFHVGLQAHLQTFMSVKDRYLSLPYPAWTAIGISELAFPGALVEIKVIARLNA</sequence>
<dbReference type="EMBL" id="AZHX01000313">
    <property type="protein sequence ID" value="ETX08052.1"/>
    <property type="molecule type" value="Genomic_DNA"/>
</dbReference>
<keyword evidence="3" id="KW-1185">Reference proteome</keyword>
<dbReference type="HOGENOM" id="CLU_100715_4_1_7"/>
<protein>
    <submittedName>
        <fullName evidence="2">Uncharacterized protein</fullName>
    </submittedName>
</protein>
<dbReference type="AlphaFoldDB" id="W4MEI0"/>
<dbReference type="PANTHER" id="PTHR11803:SF58">
    <property type="entry name" value="PROTEIN HMF1-RELATED"/>
    <property type="match status" value="1"/>
</dbReference>
<dbReference type="InterPro" id="IPR038743">
    <property type="entry name" value="YjgH-like"/>
</dbReference>
<dbReference type="InterPro" id="IPR006175">
    <property type="entry name" value="YjgF/YER057c/UK114"/>
</dbReference>
<dbReference type="PANTHER" id="PTHR11803">
    <property type="entry name" value="2-IMINOBUTANOATE/2-IMINOPROPANOATE DEAMINASE RIDA"/>
    <property type="match status" value="1"/>
</dbReference>
<evidence type="ECO:0000313" key="2">
    <source>
        <dbReference type="EMBL" id="ETX08052.1"/>
    </source>
</evidence>
<dbReference type="GO" id="GO:0019239">
    <property type="term" value="F:deaminase activity"/>
    <property type="evidence" value="ECO:0007669"/>
    <property type="project" value="TreeGrafter"/>
</dbReference>
<dbReference type="InterPro" id="IPR035959">
    <property type="entry name" value="RutC-like_sf"/>
</dbReference>
<name>W4MEI0_9BACT</name>
<gene>
    <name evidence="2" type="ORF">ETSY2_07655</name>
</gene>
<reference evidence="2 3" key="1">
    <citation type="journal article" date="2014" name="Nature">
        <title>An environmental bacterial taxon with a large and distinct metabolic repertoire.</title>
        <authorList>
            <person name="Wilson M.C."/>
            <person name="Mori T."/>
            <person name="Ruckert C."/>
            <person name="Uria A.R."/>
            <person name="Helf M.J."/>
            <person name="Takada K."/>
            <person name="Gernert C."/>
            <person name="Steffens U.A."/>
            <person name="Heycke N."/>
            <person name="Schmitt S."/>
            <person name="Rinke C."/>
            <person name="Helfrich E.J."/>
            <person name="Brachmann A.O."/>
            <person name="Gurgui C."/>
            <person name="Wakimoto T."/>
            <person name="Kracht M."/>
            <person name="Crusemann M."/>
            <person name="Hentschel U."/>
            <person name="Abe I."/>
            <person name="Matsunaga S."/>
            <person name="Kalinowski J."/>
            <person name="Takeyama H."/>
            <person name="Piel J."/>
        </authorList>
    </citation>
    <scope>NUCLEOTIDE SEQUENCE [LARGE SCALE GENOMIC DNA]</scope>
    <source>
        <strain evidence="3">TSY2</strain>
    </source>
</reference>
<dbReference type="Pfam" id="PF01042">
    <property type="entry name" value="Ribonuc_L-PSP"/>
    <property type="match status" value="1"/>
</dbReference>
<dbReference type="SUPFAM" id="SSF55298">
    <property type="entry name" value="YjgF-like"/>
    <property type="match status" value="1"/>
</dbReference>
<dbReference type="GO" id="GO:0005829">
    <property type="term" value="C:cytosol"/>
    <property type="evidence" value="ECO:0007669"/>
    <property type="project" value="TreeGrafter"/>
</dbReference>